<feature type="compositionally biased region" description="Basic and acidic residues" evidence="1">
    <location>
        <begin position="346"/>
        <end position="356"/>
    </location>
</feature>
<protein>
    <submittedName>
        <fullName evidence="2">Uncharacterized protein</fullName>
    </submittedName>
</protein>
<feature type="region of interest" description="Disordered" evidence="1">
    <location>
        <begin position="1"/>
        <end position="53"/>
    </location>
</feature>
<accession>A0ABN9WH47</accession>
<evidence type="ECO:0000313" key="2">
    <source>
        <dbReference type="EMBL" id="CAK0884451.1"/>
    </source>
</evidence>
<gene>
    <name evidence="2" type="ORF">PCOR1329_LOCUS66401</name>
</gene>
<proteinExistence type="predicted"/>
<reference evidence="2" key="1">
    <citation type="submission" date="2023-10" db="EMBL/GenBank/DDBJ databases">
        <authorList>
            <person name="Chen Y."/>
            <person name="Shah S."/>
            <person name="Dougan E. K."/>
            <person name="Thang M."/>
            <person name="Chan C."/>
        </authorList>
    </citation>
    <scope>NUCLEOTIDE SEQUENCE [LARGE SCALE GENOMIC DNA]</scope>
</reference>
<dbReference type="EMBL" id="CAUYUJ010018549">
    <property type="protein sequence ID" value="CAK0884451.1"/>
    <property type="molecule type" value="Genomic_DNA"/>
</dbReference>
<feature type="region of interest" description="Disordered" evidence="1">
    <location>
        <begin position="337"/>
        <end position="356"/>
    </location>
</feature>
<keyword evidence="3" id="KW-1185">Reference proteome</keyword>
<feature type="compositionally biased region" description="Low complexity" evidence="1">
    <location>
        <begin position="27"/>
        <end position="53"/>
    </location>
</feature>
<organism evidence="2 3">
    <name type="scientific">Prorocentrum cordatum</name>
    <dbReference type="NCBI Taxonomy" id="2364126"/>
    <lineage>
        <taxon>Eukaryota</taxon>
        <taxon>Sar</taxon>
        <taxon>Alveolata</taxon>
        <taxon>Dinophyceae</taxon>
        <taxon>Prorocentrales</taxon>
        <taxon>Prorocentraceae</taxon>
        <taxon>Prorocentrum</taxon>
    </lineage>
</organism>
<evidence type="ECO:0000256" key="1">
    <source>
        <dbReference type="SAM" id="MobiDB-lite"/>
    </source>
</evidence>
<comment type="caution">
    <text evidence="2">The sequence shown here is derived from an EMBL/GenBank/DDBJ whole genome shotgun (WGS) entry which is preliminary data.</text>
</comment>
<evidence type="ECO:0000313" key="3">
    <source>
        <dbReference type="Proteomes" id="UP001189429"/>
    </source>
</evidence>
<dbReference type="Proteomes" id="UP001189429">
    <property type="component" value="Unassembled WGS sequence"/>
</dbReference>
<name>A0ABN9WH47_9DINO</name>
<sequence>MQGITAYDSEEEEEEQKTEPKPAPVGAQATAKGPAPKPKASAPPSSAASAKKAHVATAKLNHLRKEILAAKSATATVQVVRAAIDTSWDSRWAAQALYYVAKRSTARTRKEWAADKAVLRLAAKLQEEAAGYGVASRRDEDVDTLLLSLEGLRRMGMQEPEAQKDVLGRVFSLLDADSWRHPVKSLARLYWLGASVKLEGRKELPQELRRRYAELSGPDAALIIAAMQHEGGRDAALLQKVLARLKAEGVHAGCSATDLVEMSEGLKALGVDDEGALRPLGQEALRRRGELTPDESHRIHTAFQAMKLPLPQVWAKVGSVTKRGSAQIVTTQAFVPQEGHQKKRRGNNEIERTSPPRVVRDYKMCSY</sequence>